<protein>
    <submittedName>
        <fullName evidence="2">Uncharacterized protein</fullName>
    </submittedName>
</protein>
<sequence>MATLNSSASLPPPGPTASPPPGPSVPTPPAPVEWKKRGPKPWATAEQWSFLEGGVPEYHGAQSVKGKNAAIATFIKDFMPKFWTRFPLEGDRTKDGDIKRVKEWFQNHGSAKKVETAACLADMFAKPRTRALKAEEVYSRQYYAERIKPLVDQRKIGISTRGEVLKIIKETTKEVFEVESEEVRNQILELTKEQVPLSVAENGIGPITPEMFAAALAAAPDQIRTFMDALSKATECAVMILLGGPDPWENGKISTHGYVSNLSIASVAEAESSFHAGEDEHGRNFGQAFPNFKDTYLTPFTRFLRQVYPAESVKDGETGKQTPDEWKNMENGKQDNVVNKEKRDADDNADVPAGKEPMDLPPSPSTSPPVPSAEPEDQSLSKPHKGDDSHQASEGEKNEGEKHADSFEMLEEGLSDKEPSEQLASPTAASITQINDGLMVTRTKRVRLGPALKEILTLAERAELEGGSIAAKGPKRRAKKT</sequence>
<proteinExistence type="predicted"/>
<reference evidence="3" key="1">
    <citation type="journal article" date="2017" name="Nat. Ecol. Evol.">
        <title>Genome expansion and lineage-specific genetic innovations in the forest pathogenic fungi Armillaria.</title>
        <authorList>
            <person name="Sipos G."/>
            <person name="Prasanna A.N."/>
            <person name="Walter M.C."/>
            <person name="O'Connor E."/>
            <person name="Balint B."/>
            <person name="Krizsan K."/>
            <person name="Kiss B."/>
            <person name="Hess J."/>
            <person name="Varga T."/>
            <person name="Slot J."/>
            <person name="Riley R."/>
            <person name="Boka B."/>
            <person name="Rigling D."/>
            <person name="Barry K."/>
            <person name="Lee J."/>
            <person name="Mihaltcheva S."/>
            <person name="LaButti K."/>
            <person name="Lipzen A."/>
            <person name="Waldron R."/>
            <person name="Moloney N.M."/>
            <person name="Sperisen C."/>
            <person name="Kredics L."/>
            <person name="Vagvoelgyi C."/>
            <person name="Patrignani A."/>
            <person name="Fitzpatrick D."/>
            <person name="Nagy I."/>
            <person name="Doyle S."/>
            <person name="Anderson J.B."/>
            <person name="Grigoriev I.V."/>
            <person name="Gueldener U."/>
            <person name="Muensterkoetter M."/>
            <person name="Nagy L.G."/>
        </authorList>
    </citation>
    <scope>NUCLEOTIDE SEQUENCE [LARGE SCALE GENOMIC DNA]</scope>
    <source>
        <strain evidence="3">C18/9</strain>
    </source>
</reference>
<feature type="compositionally biased region" description="Pro residues" evidence="1">
    <location>
        <begin position="359"/>
        <end position="372"/>
    </location>
</feature>
<dbReference type="AlphaFoldDB" id="A0A284RR78"/>
<feature type="compositionally biased region" description="Pro residues" evidence="1">
    <location>
        <begin position="10"/>
        <end position="31"/>
    </location>
</feature>
<gene>
    <name evidence="2" type="ORF">ARMOST_14647</name>
</gene>
<dbReference type="Proteomes" id="UP000219338">
    <property type="component" value="Unassembled WGS sequence"/>
</dbReference>
<evidence type="ECO:0000313" key="3">
    <source>
        <dbReference type="Proteomes" id="UP000219338"/>
    </source>
</evidence>
<feature type="compositionally biased region" description="Polar residues" evidence="1">
    <location>
        <begin position="422"/>
        <end position="432"/>
    </location>
</feature>
<feature type="region of interest" description="Disordered" evidence="1">
    <location>
        <begin position="1"/>
        <end position="40"/>
    </location>
</feature>
<feature type="compositionally biased region" description="Basic and acidic residues" evidence="1">
    <location>
        <begin position="313"/>
        <end position="346"/>
    </location>
</feature>
<dbReference type="STRING" id="47428.A0A284RR78"/>
<dbReference type="EMBL" id="FUEG01000013">
    <property type="protein sequence ID" value="SJL11244.1"/>
    <property type="molecule type" value="Genomic_DNA"/>
</dbReference>
<dbReference type="OrthoDB" id="2803783at2759"/>
<evidence type="ECO:0000313" key="2">
    <source>
        <dbReference type="EMBL" id="SJL11244.1"/>
    </source>
</evidence>
<organism evidence="2 3">
    <name type="scientific">Armillaria ostoyae</name>
    <name type="common">Armillaria root rot fungus</name>
    <dbReference type="NCBI Taxonomy" id="47428"/>
    <lineage>
        <taxon>Eukaryota</taxon>
        <taxon>Fungi</taxon>
        <taxon>Dikarya</taxon>
        <taxon>Basidiomycota</taxon>
        <taxon>Agaricomycotina</taxon>
        <taxon>Agaricomycetes</taxon>
        <taxon>Agaricomycetidae</taxon>
        <taxon>Agaricales</taxon>
        <taxon>Marasmiineae</taxon>
        <taxon>Physalacriaceae</taxon>
        <taxon>Armillaria</taxon>
    </lineage>
</organism>
<keyword evidence="3" id="KW-1185">Reference proteome</keyword>
<feature type="compositionally biased region" description="Basic and acidic residues" evidence="1">
    <location>
        <begin position="384"/>
        <end position="406"/>
    </location>
</feature>
<accession>A0A284RR78</accession>
<feature type="region of interest" description="Disordered" evidence="1">
    <location>
        <begin position="313"/>
        <end position="432"/>
    </location>
</feature>
<evidence type="ECO:0000256" key="1">
    <source>
        <dbReference type="SAM" id="MobiDB-lite"/>
    </source>
</evidence>
<name>A0A284RR78_ARMOS</name>